<reference evidence="1 2" key="1">
    <citation type="submission" date="2014-03" db="EMBL/GenBank/DDBJ databases">
        <title>Draft genome of the hookworm Oesophagostomum dentatum.</title>
        <authorList>
            <person name="Mitreva M."/>
        </authorList>
    </citation>
    <scope>NUCLEOTIDE SEQUENCE [LARGE SCALE GENOMIC DNA]</scope>
    <source>
        <strain evidence="1 2">OD-Hann</strain>
    </source>
</reference>
<dbReference type="Proteomes" id="UP000053660">
    <property type="component" value="Unassembled WGS sequence"/>
</dbReference>
<organism evidence="1 2">
    <name type="scientific">Oesophagostomum dentatum</name>
    <name type="common">Nodular worm</name>
    <dbReference type="NCBI Taxonomy" id="61180"/>
    <lineage>
        <taxon>Eukaryota</taxon>
        <taxon>Metazoa</taxon>
        <taxon>Ecdysozoa</taxon>
        <taxon>Nematoda</taxon>
        <taxon>Chromadorea</taxon>
        <taxon>Rhabditida</taxon>
        <taxon>Rhabditina</taxon>
        <taxon>Rhabditomorpha</taxon>
        <taxon>Strongyloidea</taxon>
        <taxon>Strongylidae</taxon>
        <taxon>Oesophagostomum</taxon>
    </lineage>
</organism>
<name>A0A0B1TDI7_OESDE</name>
<accession>A0A0B1TDI7</accession>
<dbReference type="AlphaFoldDB" id="A0A0B1TDI7"/>
<keyword evidence="2" id="KW-1185">Reference proteome</keyword>
<protein>
    <submittedName>
        <fullName evidence="1">Uncharacterized protein</fullName>
    </submittedName>
</protein>
<evidence type="ECO:0000313" key="2">
    <source>
        <dbReference type="Proteomes" id="UP000053660"/>
    </source>
</evidence>
<sequence length="43" mass="5103">MLNPVISAPIQRLKHQQLLVQPLNHLRLVRLSRVRNQTKHIRS</sequence>
<dbReference type="EMBL" id="KN550449">
    <property type="protein sequence ID" value="KHJ94136.1"/>
    <property type="molecule type" value="Genomic_DNA"/>
</dbReference>
<gene>
    <name evidence="1" type="ORF">OESDEN_05939</name>
</gene>
<evidence type="ECO:0000313" key="1">
    <source>
        <dbReference type="EMBL" id="KHJ94136.1"/>
    </source>
</evidence>
<proteinExistence type="predicted"/>